<name>A0A6G1HUL4_9PEZI</name>
<proteinExistence type="predicted"/>
<protein>
    <submittedName>
        <fullName evidence="1">Uncharacterized protein</fullName>
    </submittedName>
</protein>
<evidence type="ECO:0000313" key="2">
    <source>
        <dbReference type="Proteomes" id="UP000799640"/>
    </source>
</evidence>
<gene>
    <name evidence="1" type="ORF">EJ06DRAFT_60146</name>
</gene>
<dbReference type="EMBL" id="ML996697">
    <property type="protein sequence ID" value="KAF2399614.1"/>
    <property type="molecule type" value="Genomic_DNA"/>
</dbReference>
<keyword evidence="2" id="KW-1185">Reference proteome</keyword>
<dbReference type="Proteomes" id="UP000799640">
    <property type="component" value="Unassembled WGS sequence"/>
</dbReference>
<dbReference type="AlphaFoldDB" id="A0A6G1HUL4"/>
<organism evidence="1 2">
    <name type="scientific">Trichodelitschia bisporula</name>
    <dbReference type="NCBI Taxonomy" id="703511"/>
    <lineage>
        <taxon>Eukaryota</taxon>
        <taxon>Fungi</taxon>
        <taxon>Dikarya</taxon>
        <taxon>Ascomycota</taxon>
        <taxon>Pezizomycotina</taxon>
        <taxon>Dothideomycetes</taxon>
        <taxon>Dothideomycetes incertae sedis</taxon>
        <taxon>Phaeotrichales</taxon>
        <taxon>Phaeotrichaceae</taxon>
        <taxon>Trichodelitschia</taxon>
    </lineage>
</organism>
<accession>A0A6G1HUL4</accession>
<sequence>MDRRCRVVQASSRRRSLPWCETGSGTHSTLKATMDVEQPKHFRAGTCIHLSHPGPVYTSRICRRTARSIPSPRHHAAVFKCAPAAPPPPGTTHGRPFLRTSLPLSFARTSPRCRGGSISAGIACHFIRLLFIRDWGLLSARSILCPPASRYSSV</sequence>
<reference evidence="1" key="1">
    <citation type="journal article" date="2020" name="Stud. Mycol.">
        <title>101 Dothideomycetes genomes: a test case for predicting lifestyles and emergence of pathogens.</title>
        <authorList>
            <person name="Haridas S."/>
            <person name="Albert R."/>
            <person name="Binder M."/>
            <person name="Bloem J."/>
            <person name="Labutti K."/>
            <person name="Salamov A."/>
            <person name="Andreopoulos B."/>
            <person name="Baker S."/>
            <person name="Barry K."/>
            <person name="Bills G."/>
            <person name="Bluhm B."/>
            <person name="Cannon C."/>
            <person name="Castanera R."/>
            <person name="Culley D."/>
            <person name="Daum C."/>
            <person name="Ezra D."/>
            <person name="Gonzalez J."/>
            <person name="Henrissat B."/>
            <person name="Kuo A."/>
            <person name="Liang C."/>
            <person name="Lipzen A."/>
            <person name="Lutzoni F."/>
            <person name="Magnuson J."/>
            <person name="Mondo S."/>
            <person name="Nolan M."/>
            <person name="Ohm R."/>
            <person name="Pangilinan J."/>
            <person name="Park H.-J."/>
            <person name="Ramirez L."/>
            <person name="Alfaro M."/>
            <person name="Sun H."/>
            <person name="Tritt A."/>
            <person name="Yoshinaga Y."/>
            <person name="Zwiers L.-H."/>
            <person name="Turgeon B."/>
            <person name="Goodwin S."/>
            <person name="Spatafora J."/>
            <person name="Crous P."/>
            <person name="Grigoriev I."/>
        </authorList>
    </citation>
    <scope>NUCLEOTIDE SEQUENCE</scope>
    <source>
        <strain evidence="1">CBS 262.69</strain>
    </source>
</reference>
<evidence type="ECO:0000313" key="1">
    <source>
        <dbReference type="EMBL" id="KAF2399614.1"/>
    </source>
</evidence>